<sequence length="102" mass="11319">MELYGRQRMWGTVGWGIFSLVVGSLNYAFSASDSVTNYRNYILHVGCILHPGCVCDFRIAAAACKINHECFQGRWMALAKATKLIFHLAGAAPALLNLLLYH</sequence>
<evidence type="ECO:0000313" key="2">
    <source>
        <dbReference type="EMBL" id="GBM03774.1"/>
    </source>
</evidence>
<accession>A0A4Y2CIL1</accession>
<dbReference type="EMBL" id="BGPR01000195">
    <property type="protein sequence ID" value="GBM03774.1"/>
    <property type="molecule type" value="Genomic_DNA"/>
</dbReference>
<evidence type="ECO:0000313" key="3">
    <source>
        <dbReference type="Proteomes" id="UP000499080"/>
    </source>
</evidence>
<name>A0A4Y2CIL1_ARAVE</name>
<keyword evidence="1" id="KW-0812">Transmembrane</keyword>
<proteinExistence type="predicted"/>
<evidence type="ECO:0000256" key="1">
    <source>
        <dbReference type="SAM" id="Phobius"/>
    </source>
</evidence>
<keyword evidence="1" id="KW-0472">Membrane</keyword>
<gene>
    <name evidence="2" type="ORF">AVEN_231260_1</name>
</gene>
<reference evidence="2 3" key="1">
    <citation type="journal article" date="2019" name="Sci. Rep.">
        <title>Orb-weaving spider Araneus ventricosus genome elucidates the spidroin gene catalogue.</title>
        <authorList>
            <person name="Kono N."/>
            <person name="Nakamura H."/>
            <person name="Ohtoshi R."/>
            <person name="Moran D.A.P."/>
            <person name="Shinohara A."/>
            <person name="Yoshida Y."/>
            <person name="Fujiwara M."/>
            <person name="Mori M."/>
            <person name="Tomita M."/>
            <person name="Arakawa K."/>
        </authorList>
    </citation>
    <scope>NUCLEOTIDE SEQUENCE [LARGE SCALE GENOMIC DNA]</scope>
</reference>
<dbReference type="Proteomes" id="UP000499080">
    <property type="component" value="Unassembled WGS sequence"/>
</dbReference>
<organism evidence="2 3">
    <name type="scientific">Araneus ventricosus</name>
    <name type="common">Orbweaver spider</name>
    <name type="synonym">Epeira ventricosa</name>
    <dbReference type="NCBI Taxonomy" id="182803"/>
    <lineage>
        <taxon>Eukaryota</taxon>
        <taxon>Metazoa</taxon>
        <taxon>Ecdysozoa</taxon>
        <taxon>Arthropoda</taxon>
        <taxon>Chelicerata</taxon>
        <taxon>Arachnida</taxon>
        <taxon>Araneae</taxon>
        <taxon>Araneomorphae</taxon>
        <taxon>Entelegynae</taxon>
        <taxon>Araneoidea</taxon>
        <taxon>Araneidae</taxon>
        <taxon>Araneus</taxon>
    </lineage>
</organism>
<feature type="transmembrane region" description="Helical" evidence="1">
    <location>
        <begin position="84"/>
        <end position="101"/>
    </location>
</feature>
<keyword evidence="3" id="KW-1185">Reference proteome</keyword>
<feature type="transmembrane region" description="Helical" evidence="1">
    <location>
        <begin position="12"/>
        <end position="29"/>
    </location>
</feature>
<keyword evidence="1" id="KW-1133">Transmembrane helix</keyword>
<dbReference type="AlphaFoldDB" id="A0A4Y2CIL1"/>
<protein>
    <submittedName>
        <fullName evidence="2">Uncharacterized protein</fullName>
    </submittedName>
</protein>
<dbReference type="OrthoDB" id="515887at2759"/>
<comment type="caution">
    <text evidence="2">The sequence shown here is derived from an EMBL/GenBank/DDBJ whole genome shotgun (WGS) entry which is preliminary data.</text>
</comment>